<accession>J9G310</accession>
<organism evidence="2">
    <name type="scientific">gut metagenome</name>
    <dbReference type="NCBI Taxonomy" id="749906"/>
    <lineage>
        <taxon>unclassified sequences</taxon>
        <taxon>metagenomes</taxon>
        <taxon>organismal metagenomes</taxon>
    </lineage>
</organism>
<keyword evidence="1" id="KW-0472">Membrane</keyword>
<dbReference type="EMBL" id="AMCI01003038">
    <property type="protein sequence ID" value="EJX01234.1"/>
    <property type="molecule type" value="Genomic_DNA"/>
</dbReference>
<comment type="caution">
    <text evidence="2">The sequence shown here is derived from an EMBL/GenBank/DDBJ whole genome shotgun (WGS) entry which is preliminary data.</text>
</comment>
<evidence type="ECO:0000313" key="2">
    <source>
        <dbReference type="EMBL" id="EJX01234.1"/>
    </source>
</evidence>
<sequence length="42" mass="4724">MAVVLNEILQIGFFISTVILIQLTCYCGLHFFGQLLLTIHSL</sequence>
<evidence type="ECO:0000256" key="1">
    <source>
        <dbReference type="SAM" id="Phobius"/>
    </source>
</evidence>
<name>J9G310_9ZZZZ</name>
<keyword evidence="1" id="KW-1133">Transmembrane helix</keyword>
<dbReference type="AlphaFoldDB" id="J9G310"/>
<keyword evidence="1" id="KW-0812">Transmembrane</keyword>
<reference evidence="2" key="1">
    <citation type="journal article" date="2012" name="PLoS ONE">
        <title>Gene sets for utilization of primary and secondary nutrition supplies in the distal gut of endangered iberian lynx.</title>
        <authorList>
            <person name="Alcaide M."/>
            <person name="Messina E."/>
            <person name="Richter M."/>
            <person name="Bargiela R."/>
            <person name="Peplies J."/>
            <person name="Huws S.A."/>
            <person name="Newbold C.J."/>
            <person name="Golyshin P.N."/>
            <person name="Simon M.A."/>
            <person name="Lopez G."/>
            <person name="Yakimov M.M."/>
            <person name="Ferrer M."/>
        </authorList>
    </citation>
    <scope>NUCLEOTIDE SEQUENCE</scope>
</reference>
<feature type="transmembrane region" description="Helical" evidence="1">
    <location>
        <begin position="12"/>
        <end position="37"/>
    </location>
</feature>
<protein>
    <submittedName>
        <fullName evidence="2">Uncharacterized protein</fullName>
    </submittedName>
</protein>
<gene>
    <name evidence="2" type="ORF">EVA_10659</name>
</gene>
<proteinExistence type="predicted"/>